<dbReference type="AlphaFoldDB" id="A0A8J4BTE7"/>
<keyword evidence="1" id="KW-0732">Signal</keyword>
<dbReference type="EMBL" id="BNCO01000072">
    <property type="protein sequence ID" value="GIL65063.1"/>
    <property type="molecule type" value="Genomic_DNA"/>
</dbReference>
<keyword evidence="3" id="KW-1185">Reference proteome</keyword>
<protein>
    <recommendedName>
        <fullName evidence="4">Secreted protein</fullName>
    </recommendedName>
</protein>
<evidence type="ECO:0000313" key="3">
    <source>
        <dbReference type="Proteomes" id="UP000747399"/>
    </source>
</evidence>
<proteinExistence type="predicted"/>
<name>A0A8J4BTE7_9CHLO</name>
<reference evidence="2" key="1">
    <citation type="journal article" date="2021" name="Proc. Natl. Acad. Sci. U.S.A.">
        <title>Three genomes in the algal genus Volvox reveal the fate of a haploid sex-determining region after a transition to homothallism.</title>
        <authorList>
            <person name="Yamamoto K."/>
            <person name="Hamaji T."/>
            <person name="Kawai-Toyooka H."/>
            <person name="Matsuzaki R."/>
            <person name="Takahashi F."/>
            <person name="Nishimura Y."/>
            <person name="Kawachi M."/>
            <person name="Noguchi H."/>
            <person name="Minakuchi Y."/>
            <person name="Umen J.G."/>
            <person name="Toyoda A."/>
            <person name="Nozaki H."/>
        </authorList>
    </citation>
    <scope>NUCLEOTIDE SEQUENCE</scope>
    <source>
        <strain evidence="2">NIES-3780</strain>
    </source>
</reference>
<dbReference type="Proteomes" id="UP000747399">
    <property type="component" value="Unassembled WGS sequence"/>
</dbReference>
<gene>
    <name evidence="2" type="ORF">Vafri_18912</name>
</gene>
<feature type="chain" id="PRO_5035182884" description="Secreted protein" evidence="1">
    <location>
        <begin position="24"/>
        <end position="164"/>
    </location>
</feature>
<sequence>MQWCPLTICCCCCCFFCVRCCTGGLSTHISSLGRTSHGRHICAGTPVTSCVPTNASAAAGTQGSHHRHYQWIRRFPADTEGQDGDVTASIRERKPRMTSTTSTTSTTQCCHLLGDDEMAACGQLGNVGLAFRPSPILEAPERFRRFLLPAAAGSPTASSKTPAA</sequence>
<evidence type="ECO:0000313" key="2">
    <source>
        <dbReference type="EMBL" id="GIL65063.1"/>
    </source>
</evidence>
<comment type="caution">
    <text evidence="2">The sequence shown here is derived from an EMBL/GenBank/DDBJ whole genome shotgun (WGS) entry which is preliminary data.</text>
</comment>
<evidence type="ECO:0000256" key="1">
    <source>
        <dbReference type="SAM" id="SignalP"/>
    </source>
</evidence>
<feature type="signal peptide" evidence="1">
    <location>
        <begin position="1"/>
        <end position="23"/>
    </location>
</feature>
<evidence type="ECO:0008006" key="4">
    <source>
        <dbReference type="Google" id="ProtNLM"/>
    </source>
</evidence>
<organism evidence="2 3">
    <name type="scientific">Volvox africanus</name>
    <dbReference type="NCBI Taxonomy" id="51714"/>
    <lineage>
        <taxon>Eukaryota</taxon>
        <taxon>Viridiplantae</taxon>
        <taxon>Chlorophyta</taxon>
        <taxon>core chlorophytes</taxon>
        <taxon>Chlorophyceae</taxon>
        <taxon>CS clade</taxon>
        <taxon>Chlamydomonadales</taxon>
        <taxon>Volvocaceae</taxon>
        <taxon>Volvox</taxon>
    </lineage>
</organism>
<accession>A0A8J4BTE7</accession>